<name>A0A1H5IMP6_9PSED</name>
<evidence type="ECO:0000313" key="6">
    <source>
        <dbReference type="Proteomes" id="UP000198985"/>
    </source>
</evidence>
<dbReference type="SUPFAM" id="SSF50939">
    <property type="entry name" value="Sialidases"/>
    <property type="match status" value="1"/>
</dbReference>
<dbReference type="PANTHER" id="PTHR47199">
    <property type="entry name" value="PHOTOSYSTEM II STABILITY/ASSEMBLY FACTOR HCF136, CHLOROPLASTIC"/>
    <property type="match status" value="1"/>
</dbReference>
<dbReference type="GO" id="GO:0009523">
    <property type="term" value="C:photosystem II"/>
    <property type="evidence" value="ECO:0007669"/>
    <property type="project" value="UniProtKB-KW"/>
</dbReference>
<dbReference type="AlphaFoldDB" id="A0A1H5IMP6"/>
<dbReference type="PANTHER" id="PTHR47199:SF2">
    <property type="entry name" value="PHOTOSYSTEM II STABILITY_ASSEMBLY FACTOR HCF136, CHLOROPLASTIC"/>
    <property type="match status" value="1"/>
</dbReference>
<feature type="domain" description="Photosynthesis system II assembly factor Ycf48/Hcf136-like" evidence="4">
    <location>
        <begin position="68"/>
        <end position="128"/>
    </location>
</feature>
<dbReference type="InterPro" id="IPR036278">
    <property type="entry name" value="Sialidase_sf"/>
</dbReference>
<sequence length="363" mass="39456">MKQIVRFFPNALKRTYCGLCVALLSASPASMLLAHAFEAPLNVAAEHSPRMLTSPMLAVASTGSRLVAVGLRGSIIVSNDQGKTWVQAQVPVSIDLVAVTFASAQSWWAVGHGGIVLHSSDGGMTWEKQLDGLQASKLAIDFYTRNPEQIADADAFLTNENKLAVEEETQPFLDVYFADEQHGYVVGTFNRIFSTRDGGKTWAPLMHRSGNPQEWHFYSVSGNNGQVYLTGEQGRVWRLDQTSQEFVAINTPYNGTLFGITAQTNGQLYAYGMRGSFFHSSDQGQNWQRSTLPFTSNVMRVIASGNKRLLVVAQSGEIVQSQDDGQTFSPVPLANSMPYFGAALLDTGHLALAGASGVRIEAL</sequence>
<keyword evidence="2" id="KW-0604">Photosystem II</keyword>
<keyword evidence="1" id="KW-0602">Photosynthesis</keyword>
<evidence type="ECO:0000259" key="4">
    <source>
        <dbReference type="Pfam" id="PF14870"/>
    </source>
</evidence>
<dbReference type="InterPro" id="IPR028203">
    <property type="entry name" value="PSII_CF48-like_dom"/>
</dbReference>
<dbReference type="Gene3D" id="2.130.10.10">
    <property type="entry name" value="YVTN repeat-like/Quinoprotein amine dehydrogenase"/>
    <property type="match status" value="3"/>
</dbReference>
<feature type="signal peptide" evidence="3">
    <location>
        <begin position="1"/>
        <end position="36"/>
    </location>
</feature>
<dbReference type="EMBL" id="FNTY01000002">
    <property type="protein sequence ID" value="SEE41526.1"/>
    <property type="molecule type" value="Genomic_DNA"/>
</dbReference>
<keyword evidence="3" id="KW-0732">Signal</keyword>
<dbReference type="InterPro" id="IPR015943">
    <property type="entry name" value="WD40/YVTN_repeat-like_dom_sf"/>
</dbReference>
<dbReference type="Pfam" id="PF14870">
    <property type="entry name" value="PSII_BNR"/>
    <property type="match status" value="2"/>
</dbReference>
<organism evidence="5 6">
    <name type="scientific">Pseudomonas migulae</name>
    <dbReference type="NCBI Taxonomy" id="78543"/>
    <lineage>
        <taxon>Bacteria</taxon>
        <taxon>Pseudomonadati</taxon>
        <taxon>Pseudomonadota</taxon>
        <taxon>Gammaproteobacteria</taxon>
        <taxon>Pseudomonadales</taxon>
        <taxon>Pseudomonadaceae</taxon>
        <taxon>Pseudomonas</taxon>
    </lineage>
</organism>
<evidence type="ECO:0000256" key="3">
    <source>
        <dbReference type="SAM" id="SignalP"/>
    </source>
</evidence>
<proteinExistence type="predicted"/>
<dbReference type="GO" id="GO:0015979">
    <property type="term" value="P:photosynthesis"/>
    <property type="evidence" value="ECO:0007669"/>
    <property type="project" value="UniProtKB-KW"/>
</dbReference>
<reference evidence="5 6" key="1">
    <citation type="submission" date="2016-10" db="EMBL/GenBank/DDBJ databases">
        <authorList>
            <person name="de Groot N.N."/>
        </authorList>
    </citation>
    <scope>NUCLEOTIDE SEQUENCE [LARGE SCALE GENOMIC DNA]</scope>
    <source>
        <strain evidence="5 6">BS3662</strain>
    </source>
</reference>
<accession>A0A1H5IMP6</accession>
<evidence type="ECO:0000256" key="2">
    <source>
        <dbReference type="ARBA" id="ARBA00023276"/>
    </source>
</evidence>
<evidence type="ECO:0000313" key="5">
    <source>
        <dbReference type="EMBL" id="SEE41526.1"/>
    </source>
</evidence>
<feature type="chain" id="PRO_5011754265" description="Photosynthesis system II assembly factor Ycf48/Hcf136-like domain-containing protein" evidence="3">
    <location>
        <begin position="37"/>
        <end position="363"/>
    </location>
</feature>
<gene>
    <name evidence="5" type="ORF">SAMN04490194_2142</name>
</gene>
<dbReference type="Proteomes" id="UP000198985">
    <property type="component" value="Unassembled WGS sequence"/>
</dbReference>
<protein>
    <recommendedName>
        <fullName evidence="4">Photosynthesis system II assembly factor Ycf48/Hcf136-like domain-containing protein</fullName>
    </recommendedName>
</protein>
<feature type="domain" description="Photosynthesis system II assembly factor Ycf48/Hcf136-like" evidence="4">
    <location>
        <begin position="167"/>
        <end position="234"/>
    </location>
</feature>
<evidence type="ECO:0000256" key="1">
    <source>
        <dbReference type="ARBA" id="ARBA00022531"/>
    </source>
</evidence>